<reference evidence="2 3" key="1">
    <citation type="journal article" date="2021" name="bioRxiv">
        <title>Chromosome-scale and haplotype-resolved genome assembly of a tetraploid potato cultivar.</title>
        <authorList>
            <person name="Sun H."/>
            <person name="Jiao W.-B."/>
            <person name="Krause K."/>
            <person name="Campoy J.A."/>
            <person name="Goel M."/>
            <person name="Folz-Donahue K."/>
            <person name="Kukat C."/>
            <person name="Huettel B."/>
            <person name="Schneeberger K."/>
        </authorList>
    </citation>
    <scope>NUCLEOTIDE SEQUENCE [LARGE SCALE GENOMIC DNA]</scope>
    <source>
        <strain evidence="2">SolTubOtavaFocal</strain>
        <tissue evidence="2">Leaves</tissue>
    </source>
</reference>
<evidence type="ECO:0000313" key="2">
    <source>
        <dbReference type="EMBL" id="KAH0771650.1"/>
    </source>
</evidence>
<accession>A0ABQ7VTQ1</accession>
<name>A0ABQ7VTQ1_SOLTU</name>
<proteinExistence type="predicted"/>
<dbReference type="PANTHER" id="PTHR33144:SF46">
    <property type="entry name" value="OS04G0610000 PROTEIN"/>
    <property type="match status" value="1"/>
</dbReference>
<dbReference type="EMBL" id="JAIVGD010000011">
    <property type="protein sequence ID" value="KAH0771650.1"/>
    <property type="molecule type" value="Genomic_DNA"/>
</dbReference>
<evidence type="ECO:0000256" key="1">
    <source>
        <dbReference type="SAM" id="MobiDB-lite"/>
    </source>
</evidence>
<comment type="caution">
    <text evidence="2">The sequence shown here is derived from an EMBL/GenBank/DDBJ whole genome shotgun (WGS) entry which is preliminary data.</text>
</comment>
<evidence type="ECO:0000313" key="3">
    <source>
        <dbReference type="Proteomes" id="UP000826656"/>
    </source>
</evidence>
<keyword evidence="3" id="KW-1185">Reference proteome</keyword>
<feature type="region of interest" description="Disordered" evidence="1">
    <location>
        <begin position="105"/>
        <end position="125"/>
    </location>
</feature>
<dbReference type="Proteomes" id="UP000826656">
    <property type="component" value="Unassembled WGS sequence"/>
</dbReference>
<sequence>MEDNLGFTVVNFSCLDDSGDRDRHEPFIFAEQAQQVIFVKDPQDHEWFVPRLIRPTMFLIWERKIVCNSSHQCKVILLTWPLMDEHNFDQAQPYIEQLINSENHNQTQDHDDQSNELTNSAGGTDESGILEARKLRGPTLLNDIWKLPPGKTIDVAFNSGTQAIGKEGQKFSSFLGIIARTPVLTPLHIGDWRNFDNEEKKKLLNFVRKKFFIPKCGEAFVLKSLGKKWKDYKCQLKGDHIPKYKTKDALLKNRPSRISRDQ</sequence>
<gene>
    <name evidence="2" type="ORF">KY290_015631</name>
</gene>
<dbReference type="PANTHER" id="PTHR33144">
    <property type="entry name" value="OS10G0409366 PROTEIN-RELATED"/>
    <property type="match status" value="1"/>
</dbReference>
<protein>
    <submittedName>
        <fullName evidence="2">Uncharacterized protein</fullName>
    </submittedName>
</protein>
<organism evidence="2 3">
    <name type="scientific">Solanum tuberosum</name>
    <name type="common">Potato</name>
    <dbReference type="NCBI Taxonomy" id="4113"/>
    <lineage>
        <taxon>Eukaryota</taxon>
        <taxon>Viridiplantae</taxon>
        <taxon>Streptophyta</taxon>
        <taxon>Embryophyta</taxon>
        <taxon>Tracheophyta</taxon>
        <taxon>Spermatophyta</taxon>
        <taxon>Magnoliopsida</taxon>
        <taxon>eudicotyledons</taxon>
        <taxon>Gunneridae</taxon>
        <taxon>Pentapetalae</taxon>
        <taxon>asterids</taxon>
        <taxon>lamiids</taxon>
        <taxon>Solanales</taxon>
        <taxon>Solanaceae</taxon>
        <taxon>Solanoideae</taxon>
        <taxon>Solaneae</taxon>
        <taxon>Solanum</taxon>
    </lineage>
</organism>